<accession>A0ABP1I212</accession>
<sequence>MPIKPSPVLQQFTNIMANVLKIQRESTMVQTANAVYARINQMNLNEQELIFRQVQTQLGMPYPNLLNFYQQQFVEYAQQAPEDLGSFTAGPKSMFTFNDESVTEPVKKTVICVKNAPSLSVLNASLQETMLNVSVRTERPRSLLLQKQVQQKIEPPTGLVTGSALPKFQPKEREMKKDEKEVKEEKIKRPKTEKPVKEEEEEEDTAQARRKRKHARNSLKERATFNISEQEKELFGLLIARQLSIIRQVPISTTKEIIKHFKLVPKNLIHSIFENVGQEMQCPTHRAQLIMARLLLHQQALKNEKHENLRISHESKHTKQFSDEDKKSIFRKAMCDHLQPLTKTDLEGKTDEEIIQVYETTPQARANKWWKAVGETLGIDRIRTMTYYFSVFRTCQFDEKLCKEDRQRIRDLVIDEYRTPLDDKKVRKAALAMFEDRKINPKYIQECVGQEIALKDKGDLKDDGVVKKVNQAERKDQFRQAFKVLLGQLIEENLNNATDKELCEKFLAVPTKNRIGFWTHVSEQVTGMTNKFAMAYFQQTFSRALYEERLTEQDKATIAKMVQAVAGKGLKNYQISTQIVEQFKDRNIFPHDIFAKAQYYLKKFDVGED</sequence>
<feature type="region of interest" description="Disordered" evidence="1">
    <location>
        <begin position="158"/>
        <end position="217"/>
    </location>
</feature>
<gene>
    <name evidence="2" type="ORF">HINF_LOCUS19436</name>
</gene>
<evidence type="ECO:0000313" key="3">
    <source>
        <dbReference type="Proteomes" id="UP001642409"/>
    </source>
</evidence>
<keyword evidence="3" id="KW-1185">Reference proteome</keyword>
<feature type="compositionally biased region" description="Basic and acidic residues" evidence="1">
    <location>
        <begin position="169"/>
        <end position="197"/>
    </location>
</feature>
<organism evidence="2 3">
    <name type="scientific">Hexamita inflata</name>
    <dbReference type="NCBI Taxonomy" id="28002"/>
    <lineage>
        <taxon>Eukaryota</taxon>
        <taxon>Metamonada</taxon>
        <taxon>Diplomonadida</taxon>
        <taxon>Hexamitidae</taxon>
        <taxon>Hexamitinae</taxon>
        <taxon>Hexamita</taxon>
    </lineage>
</organism>
<name>A0ABP1I212_9EUKA</name>
<dbReference type="EMBL" id="CAXDID020000051">
    <property type="protein sequence ID" value="CAL6005510.1"/>
    <property type="molecule type" value="Genomic_DNA"/>
</dbReference>
<evidence type="ECO:0000256" key="1">
    <source>
        <dbReference type="SAM" id="MobiDB-lite"/>
    </source>
</evidence>
<reference evidence="2 3" key="1">
    <citation type="submission" date="2024-07" db="EMBL/GenBank/DDBJ databases">
        <authorList>
            <person name="Akdeniz Z."/>
        </authorList>
    </citation>
    <scope>NUCLEOTIDE SEQUENCE [LARGE SCALE GENOMIC DNA]</scope>
</reference>
<dbReference type="Proteomes" id="UP001642409">
    <property type="component" value="Unassembled WGS sequence"/>
</dbReference>
<protein>
    <submittedName>
        <fullName evidence="2">Uncharacterized protein</fullName>
    </submittedName>
</protein>
<proteinExistence type="predicted"/>
<comment type="caution">
    <text evidence="2">The sequence shown here is derived from an EMBL/GenBank/DDBJ whole genome shotgun (WGS) entry which is preliminary data.</text>
</comment>
<feature type="compositionally biased region" description="Basic residues" evidence="1">
    <location>
        <begin position="208"/>
        <end position="217"/>
    </location>
</feature>
<evidence type="ECO:0000313" key="2">
    <source>
        <dbReference type="EMBL" id="CAL6005510.1"/>
    </source>
</evidence>